<dbReference type="InterPro" id="IPR011009">
    <property type="entry name" value="Kinase-like_dom_sf"/>
</dbReference>
<dbReference type="Proteomes" id="UP000053989">
    <property type="component" value="Unassembled WGS sequence"/>
</dbReference>
<reference evidence="8" key="2">
    <citation type="submission" date="2015-01" db="EMBL/GenBank/DDBJ databases">
        <title>Evolutionary Origins and Diversification of the Mycorrhizal Mutualists.</title>
        <authorList>
            <consortium name="DOE Joint Genome Institute"/>
            <consortium name="Mycorrhizal Genomics Consortium"/>
            <person name="Kohler A."/>
            <person name="Kuo A."/>
            <person name="Nagy L.G."/>
            <person name="Floudas D."/>
            <person name="Copeland A."/>
            <person name="Barry K.W."/>
            <person name="Cichocki N."/>
            <person name="Veneault-Fourrey C."/>
            <person name="LaButti K."/>
            <person name="Lindquist E.A."/>
            <person name="Lipzen A."/>
            <person name="Lundell T."/>
            <person name="Morin E."/>
            <person name="Murat C."/>
            <person name="Riley R."/>
            <person name="Ohm R."/>
            <person name="Sun H."/>
            <person name="Tunlid A."/>
            <person name="Henrissat B."/>
            <person name="Grigoriev I.V."/>
            <person name="Hibbett D.S."/>
            <person name="Martin F."/>
        </authorList>
    </citation>
    <scope>NUCLEOTIDE SEQUENCE [LARGE SCALE GENOMIC DNA]</scope>
    <source>
        <strain evidence="8">Foug A</strain>
    </source>
</reference>
<keyword evidence="2" id="KW-0547">Nucleotide-binding</keyword>
<keyword evidence="1" id="KW-0808">Transferase</keyword>
<feature type="compositionally biased region" description="Pro residues" evidence="5">
    <location>
        <begin position="68"/>
        <end position="83"/>
    </location>
</feature>
<feature type="compositionally biased region" description="Low complexity" evidence="5">
    <location>
        <begin position="1"/>
        <end position="13"/>
    </location>
</feature>
<keyword evidence="8" id="KW-1185">Reference proteome</keyword>
<dbReference type="GO" id="GO:0005524">
    <property type="term" value="F:ATP binding"/>
    <property type="evidence" value="ECO:0007669"/>
    <property type="project" value="UniProtKB-KW"/>
</dbReference>
<dbReference type="HOGENOM" id="CLU_576412_0_0_1"/>
<organism evidence="7 8">
    <name type="scientific">Scleroderma citrinum Foug A</name>
    <dbReference type="NCBI Taxonomy" id="1036808"/>
    <lineage>
        <taxon>Eukaryota</taxon>
        <taxon>Fungi</taxon>
        <taxon>Dikarya</taxon>
        <taxon>Basidiomycota</taxon>
        <taxon>Agaricomycotina</taxon>
        <taxon>Agaricomycetes</taxon>
        <taxon>Agaricomycetidae</taxon>
        <taxon>Boletales</taxon>
        <taxon>Sclerodermatineae</taxon>
        <taxon>Sclerodermataceae</taxon>
        <taxon>Scleroderma</taxon>
    </lineage>
</organism>
<evidence type="ECO:0000313" key="8">
    <source>
        <dbReference type="Proteomes" id="UP000053989"/>
    </source>
</evidence>
<dbReference type="InterPro" id="IPR001245">
    <property type="entry name" value="Ser-Thr/Tyr_kinase_cat_dom"/>
</dbReference>
<feature type="region of interest" description="Disordered" evidence="5">
    <location>
        <begin position="152"/>
        <end position="172"/>
    </location>
</feature>
<keyword evidence="3" id="KW-0418">Kinase</keyword>
<sequence>MTSRQNQPQQVPNQRREGAPSSSGPWGHESGQGGYQRPPQPVPSNQWVPGGGVPPRGPVAQPHRTLPTPAPPMTHGRPNPPPSFGGQAQGVDPQRYPHQARQPSNHPIVPGVPPTPHKPQQVNSSFDTLRSDFGAAMPQLVHEVPRNRDTPQTYGGHNHNTQGVNNTHQHIQPTDTKYVQSADLNGLIHGKDRWATKTGGSSDVWKCVLRRAVLDLIVDVTTPQVAVKSIRLPVTDHSEHNTINHRFRAQIQMWVNLPPHKHILPIRGVVDNFGPLPSLVLPWAENGTLNSYLRSHAGPPSIDRRITLISHVSSGLLYLHDQGICHGNLTGSNVLIKRNQDAIISDFGLSSLLAEFNYTTYFSSYKPSAMRWIDPGLIMALAKPHGNNDKGSIKPELSHDIYSMGCIILQILTGVVPYHDKHDVVVSAMKLKGEDPHISTTFPPLLSNLMKRCWDKNYYARPTTRDIIAAVQNR</sequence>
<name>A0A0C2YZ78_9AGAM</name>
<feature type="region of interest" description="Disordered" evidence="5">
    <location>
        <begin position="1"/>
        <end position="123"/>
    </location>
</feature>
<keyword evidence="4" id="KW-0067">ATP-binding</keyword>
<dbReference type="InParanoid" id="A0A0C2YZ78"/>
<evidence type="ECO:0000256" key="5">
    <source>
        <dbReference type="SAM" id="MobiDB-lite"/>
    </source>
</evidence>
<evidence type="ECO:0000259" key="6">
    <source>
        <dbReference type="PROSITE" id="PS50011"/>
    </source>
</evidence>
<dbReference type="InterPro" id="IPR000719">
    <property type="entry name" value="Prot_kinase_dom"/>
</dbReference>
<evidence type="ECO:0000256" key="4">
    <source>
        <dbReference type="ARBA" id="ARBA00022840"/>
    </source>
</evidence>
<dbReference type="GO" id="GO:0004674">
    <property type="term" value="F:protein serine/threonine kinase activity"/>
    <property type="evidence" value="ECO:0007669"/>
    <property type="project" value="TreeGrafter"/>
</dbReference>
<dbReference type="STRING" id="1036808.A0A0C2YZ78"/>
<evidence type="ECO:0000313" key="7">
    <source>
        <dbReference type="EMBL" id="KIM54898.1"/>
    </source>
</evidence>
<gene>
    <name evidence="7" type="ORF">SCLCIDRAFT_30786</name>
</gene>
<evidence type="ECO:0000256" key="1">
    <source>
        <dbReference type="ARBA" id="ARBA00022679"/>
    </source>
</evidence>
<dbReference type="OrthoDB" id="346907at2759"/>
<feature type="domain" description="Protein kinase" evidence="6">
    <location>
        <begin position="190"/>
        <end position="474"/>
    </location>
</feature>
<dbReference type="Pfam" id="PF07714">
    <property type="entry name" value="PK_Tyr_Ser-Thr"/>
    <property type="match status" value="1"/>
</dbReference>
<dbReference type="PROSITE" id="PS50011">
    <property type="entry name" value="PROTEIN_KINASE_DOM"/>
    <property type="match status" value="1"/>
</dbReference>
<protein>
    <recommendedName>
        <fullName evidence="6">Protein kinase domain-containing protein</fullName>
    </recommendedName>
</protein>
<dbReference type="EMBL" id="KN822145">
    <property type="protein sequence ID" value="KIM54898.1"/>
    <property type="molecule type" value="Genomic_DNA"/>
</dbReference>
<dbReference type="Gene3D" id="1.10.510.10">
    <property type="entry name" value="Transferase(Phosphotransferase) domain 1"/>
    <property type="match status" value="1"/>
</dbReference>
<evidence type="ECO:0000256" key="2">
    <source>
        <dbReference type="ARBA" id="ARBA00022741"/>
    </source>
</evidence>
<dbReference type="InterPro" id="IPR051681">
    <property type="entry name" value="Ser/Thr_Kinases-Pseudokinases"/>
</dbReference>
<dbReference type="PANTHER" id="PTHR44329">
    <property type="entry name" value="SERINE/THREONINE-PROTEIN KINASE TNNI3K-RELATED"/>
    <property type="match status" value="1"/>
</dbReference>
<reference evidence="7 8" key="1">
    <citation type="submission" date="2014-04" db="EMBL/GenBank/DDBJ databases">
        <authorList>
            <consortium name="DOE Joint Genome Institute"/>
            <person name="Kuo A."/>
            <person name="Kohler A."/>
            <person name="Nagy L.G."/>
            <person name="Floudas D."/>
            <person name="Copeland A."/>
            <person name="Barry K.W."/>
            <person name="Cichocki N."/>
            <person name="Veneault-Fourrey C."/>
            <person name="LaButti K."/>
            <person name="Lindquist E.A."/>
            <person name="Lipzen A."/>
            <person name="Lundell T."/>
            <person name="Morin E."/>
            <person name="Murat C."/>
            <person name="Sun H."/>
            <person name="Tunlid A."/>
            <person name="Henrissat B."/>
            <person name="Grigoriev I.V."/>
            <person name="Hibbett D.S."/>
            <person name="Martin F."/>
            <person name="Nordberg H.P."/>
            <person name="Cantor M.N."/>
            <person name="Hua S.X."/>
        </authorList>
    </citation>
    <scope>NUCLEOTIDE SEQUENCE [LARGE SCALE GENOMIC DNA]</scope>
    <source>
        <strain evidence="7 8">Foug A</strain>
    </source>
</reference>
<accession>A0A0C2YZ78</accession>
<evidence type="ECO:0000256" key="3">
    <source>
        <dbReference type="ARBA" id="ARBA00022777"/>
    </source>
</evidence>
<dbReference type="SUPFAM" id="SSF56112">
    <property type="entry name" value="Protein kinase-like (PK-like)"/>
    <property type="match status" value="1"/>
</dbReference>
<dbReference type="PANTHER" id="PTHR44329:SF288">
    <property type="entry name" value="MITOGEN-ACTIVATED PROTEIN KINASE KINASE KINASE 20"/>
    <property type="match status" value="1"/>
</dbReference>
<dbReference type="AlphaFoldDB" id="A0A0C2YZ78"/>
<proteinExistence type="predicted"/>